<proteinExistence type="inferred from homology"/>
<feature type="active site" evidence="6">
    <location>
        <position position="124"/>
    </location>
</feature>
<keyword evidence="7" id="KW-0472">Membrane</keyword>
<dbReference type="HOGENOM" id="CLU_028723_5_2_9"/>
<evidence type="ECO:0000256" key="8">
    <source>
        <dbReference type="SAM" id="MobiDB-lite"/>
    </source>
</evidence>
<name>G5ILD8_9FIRM</name>
<dbReference type="InterPro" id="IPR036286">
    <property type="entry name" value="LexA/Signal_pep-like_sf"/>
</dbReference>
<evidence type="ECO:0000313" key="11">
    <source>
        <dbReference type="Proteomes" id="UP000005384"/>
    </source>
</evidence>
<keyword evidence="7" id="KW-1133">Transmembrane helix</keyword>
<feature type="active site" evidence="6">
    <location>
        <position position="161"/>
    </location>
</feature>
<dbReference type="EC" id="3.4.21.89" evidence="4 7"/>
<comment type="similarity">
    <text evidence="3 7">Belongs to the peptidase S26 family.</text>
</comment>
<feature type="region of interest" description="Disordered" evidence="8">
    <location>
        <begin position="1"/>
        <end position="25"/>
    </location>
</feature>
<protein>
    <recommendedName>
        <fullName evidence="4 7">Signal peptidase I</fullName>
        <ecNumber evidence="4 7">3.4.21.89</ecNumber>
    </recommendedName>
</protein>
<keyword evidence="11" id="KW-1185">Reference proteome</keyword>
<dbReference type="Gene3D" id="2.10.109.10">
    <property type="entry name" value="Umud Fragment, subunit A"/>
    <property type="match status" value="1"/>
</dbReference>
<dbReference type="PATRIC" id="fig|742737.3.peg.4301"/>
<dbReference type="GO" id="GO:0006465">
    <property type="term" value="P:signal peptide processing"/>
    <property type="evidence" value="ECO:0007669"/>
    <property type="project" value="InterPro"/>
</dbReference>
<evidence type="ECO:0000259" key="9">
    <source>
        <dbReference type="Pfam" id="PF10502"/>
    </source>
</evidence>
<dbReference type="RefSeq" id="WP_006782304.1">
    <property type="nucleotide sequence ID" value="NZ_JH379029.1"/>
</dbReference>
<dbReference type="SUPFAM" id="SSF51306">
    <property type="entry name" value="LexA/Signal peptidase"/>
    <property type="match status" value="1"/>
</dbReference>
<evidence type="ECO:0000313" key="10">
    <source>
        <dbReference type="EMBL" id="EHI57826.1"/>
    </source>
</evidence>
<dbReference type="AlphaFoldDB" id="G5ILD8"/>
<dbReference type="GO" id="GO:0009003">
    <property type="term" value="F:signal peptidase activity"/>
    <property type="evidence" value="ECO:0007669"/>
    <property type="project" value="UniProtKB-EC"/>
</dbReference>
<gene>
    <name evidence="10" type="ORF">HMPREF9473_04316</name>
</gene>
<organism evidence="10 11">
    <name type="scientific">Hungatella hathewayi WAL-18680</name>
    <dbReference type="NCBI Taxonomy" id="742737"/>
    <lineage>
        <taxon>Bacteria</taxon>
        <taxon>Bacillati</taxon>
        <taxon>Bacillota</taxon>
        <taxon>Clostridia</taxon>
        <taxon>Lachnospirales</taxon>
        <taxon>Lachnospiraceae</taxon>
        <taxon>Hungatella</taxon>
    </lineage>
</organism>
<dbReference type="CDD" id="cd06530">
    <property type="entry name" value="S26_SPase_I"/>
    <property type="match status" value="1"/>
</dbReference>
<comment type="catalytic activity">
    <reaction evidence="1 7">
        <text>Cleavage of hydrophobic, N-terminal signal or leader sequences from secreted and periplasmic proteins.</text>
        <dbReference type="EC" id="3.4.21.89"/>
    </reaction>
</comment>
<evidence type="ECO:0000256" key="1">
    <source>
        <dbReference type="ARBA" id="ARBA00000677"/>
    </source>
</evidence>
<accession>G5ILD8</accession>
<feature type="domain" description="Peptidase S26" evidence="9">
    <location>
        <begin position="101"/>
        <end position="254"/>
    </location>
</feature>
<dbReference type="GO" id="GO:0004252">
    <property type="term" value="F:serine-type endopeptidase activity"/>
    <property type="evidence" value="ECO:0007669"/>
    <property type="project" value="InterPro"/>
</dbReference>
<reference evidence="10 11" key="1">
    <citation type="submission" date="2011-08" db="EMBL/GenBank/DDBJ databases">
        <title>The Genome Sequence of Clostridium hathewayi WAL-18680.</title>
        <authorList>
            <consortium name="The Broad Institute Genome Sequencing Platform"/>
            <person name="Earl A."/>
            <person name="Ward D."/>
            <person name="Feldgarden M."/>
            <person name="Gevers D."/>
            <person name="Finegold S.M."/>
            <person name="Summanen P.H."/>
            <person name="Molitoris D.R."/>
            <person name="Song M."/>
            <person name="Daigneault M."/>
            <person name="Allen-Vercoe E."/>
            <person name="Young S.K."/>
            <person name="Zeng Q."/>
            <person name="Gargeya S."/>
            <person name="Fitzgerald M."/>
            <person name="Haas B."/>
            <person name="Abouelleil A."/>
            <person name="Alvarado L."/>
            <person name="Arachchi H.M."/>
            <person name="Berlin A."/>
            <person name="Brown A."/>
            <person name="Chapman S.B."/>
            <person name="Chen Z."/>
            <person name="Dunbar C."/>
            <person name="Freedman E."/>
            <person name="Gearin G."/>
            <person name="Gellesch M."/>
            <person name="Goldberg J."/>
            <person name="Griggs A."/>
            <person name="Gujja S."/>
            <person name="Heiman D."/>
            <person name="Howarth C."/>
            <person name="Larson L."/>
            <person name="Lui A."/>
            <person name="MacDonald P.J.P."/>
            <person name="Montmayeur A."/>
            <person name="Murphy C."/>
            <person name="Neiman D."/>
            <person name="Pearson M."/>
            <person name="Priest M."/>
            <person name="Roberts A."/>
            <person name="Saif S."/>
            <person name="Shea T."/>
            <person name="Shenoy N."/>
            <person name="Sisk P."/>
            <person name="Stolte C."/>
            <person name="Sykes S."/>
            <person name="Wortman J."/>
            <person name="Nusbaum C."/>
            <person name="Birren B."/>
        </authorList>
    </citation>
    <scope>NUCLEOTIDE SEQUENCE [LARGE SCALE GENOMIC DNA]</scope>
    <source>
        <strain evidence="10 11">WAL-18680</strain>
    </source>
</reference>
<evidence type="ECO:0000256" key="3">
    <source>
        <dbReference type="ARBA" id="ARBA00009370"/>
    </source>
</evidence>
<evidence type="ECO:0000256" key="4">
    <source>
        <dbReference type="ARBA" id="ARBA00013208"/>
    </source>
</evidence>
<dbReference type="EMBL" id="ADLN01000118">
    <property type="protein sequence ID" value="EHI57826.1"/>
    <property type="molecule type" value="Genomic_DNA"/>
</dbReference>
<feature type="transmembrane region" description="Helical" evidence="7">
    <location>
        <begin position="96"/>
        <end position="117"/>
    </location>
</feature>
<dbReference type="InterPro" id="IPR019757">
    <property type="entry name" value="Pept_S26A_signal_pept_1_Lys-AS"/>
</dbReference>
<keyword evidence="7" id="KW-0645">Protease</keyword>
<keyword evidence="5 7" id="KW-0378">Hydrolase</keyword>
<keyword evidence="7" id="KW-0812">Transmembrane</keyword>
<evidence type="ECO:0000256" key="7">
    <source>
        <dbReference type="RuleBase" id="RU362042"/>
    </source>
</evidence>
<sequence length="260" mass="29441">METSGYRGRSRRQEPKAKRKKERKMSHFQTVRFGGFDENQMICYLWDIVKTVEAAQNAEHGRETERLIKLGKQMRSQIRVEIRRYFVRRRRRNVKMALGATAVILCIAAVFGFLIGVDRVSGDSMYPYLNHGDWIVYSRIGTEYRRNEVVVFRKNGECMVKRIAGQPGDRVEISQSGSRVVVNGAQSQEGYVALPETFSGDGNEKNSGEMGAVRIVMDGQYLVLGDNRSVSIDSRDSSIGTVPSREILGRVILIIRRNGG</sequence>
<dbReference type="GO" id="GO:0005886">
    <property type="term" value="C:plasma membrane"/>
    <property type="evidence" value="ECO:0007669"/>
    <property type="project" value="UniProtKB-SubCell"/>
</dbReference>
<dbReference type="PROSITE" id="PS00760">
    <property type="entry name" value="SPASE_I_2"/>
    <property type="match status" value="1"/>
</dbReference>
<dbReference type="InterPro" id="IPR019758">
    <property type="entry name" value="Pept_S26A_signal_pept_1_CS"/>
</dbReference>
<dbReference type="Pfam" id="PF10502">
    <property type="entry name" value="Peptidase_S26"/>
    <property type="match status" value="1"/>
</dbReference>
<dbReference type="PRINTS" id="PR00727">
    <property type="entry name" value="LEADERPTASE"/>
</dbReference>
<evidence type="ECO:0000256" key="5">
    <source>
        <dbReference type="ARBA" id="ARBA00022801"/>
    </source>
</evidence>
<dbReference type="NCBIfam" id="TIGR02227">
    <property type="entry name" value="sigpep_I_bact"/>
    <property type="match status" value="1"/>
</dbReference>
<comment type="subcellular location">
    <subcellularLocation>
        <location evidence="2">Cell membrane</location>
        <topology evidence="2">Single-pass type II membrane protein</topology>
    </subcellularLocation>
    <subcellularLocation>
        <location evidence="7">Membrane</location>
        <topology evidence="7">Single-pass type II membrane protein</topology>
    </subcellularLocation>
</comment>
<evidence type="ECO:0000256" key="2">
    <source>
        <dbReference type="ARBA" id="ARBA00004401"/>
    </source>
</evidence>
<dbReference type="Proteomes" id="UP000005384">
    <property type="component" value="Unassembled WGS sequence"/>
</dbReference>
<dbReference type="InterPro" id="IPR019533">
    <property type="entry name" value="Peptidase_S26"/>
</dbReference>
<evidence type="ECO:0000256" key="6">
    <source>
        <dbReference type="PIRSR" id="PIRSR600223-1"/>
    </source>
</evidence>
<dbReference type="PANTHER" id="PTHR43390:SF1">
    <property type="entry name" value="CHLOROPLAST PROCESSING PEPTIDASE"/>
    <property type="match status" value="1"/>
</dbReference>
<dbReference type="PANTHER" id="PTHR43390">
    <property type="entry name" value="SIGNAL PEPTIDASE I"/>
    <property type="match status" value="1"/>
</dbReference>
<comment type="caution">
    <text evidence="10">The sequence shown here is derived from an EMBL/GenBank/DDBJ whole genome shotgun (WGS) entry which is preliminary data.</text>
</comment>
<dbReference type="PROSITE" id="PS00761">
    <property type="entry name" value="SPASE_I_3"/>
    <property type="match status" value="1"/>
</dbReference>
<dbReference type="InterPro" id="IPR000223">
    <property type="entry name" value="Pept_S26A_signal_pept_1"/>
</dbReference>